<proteinExistence type="predicted"/>
<dbReference type="AlphaFoldDB" id="A0A9J6FML4"/>
<dbReference type="Proteomes" id="UP000821853">
    <property type="component" value="Chromosome 10"/>
</dbReference>
<protein>
    <submittedName>
        <fullName evidence="2">Uncharacterized protein</fullName>
    </submittedName>
</protein>
<gene>
    <name evidence="2" type="ORF">HPB48_006780</name>
</gene>
<accession>A0A9J6FML4</accession>
<dbReference type="VEuPathDB" id="VectorBase:HLOH_043379"/>
<organism evidence="2 3">
    <name type="scientific">Haemaphysalis longicornis</name>
    <name type="common">Bush tick</name>
    <dbReference type="NCBI Taxonomy" id="44386"/>
    <lineage>
        <taxon>Eukaryota</taxon>
        <taxon>Metazoa</taxon>
        <taxon>Ecdysozoa</taxon>
        <taxon>Arthropoda</taxon>
        <taxon>Chelicerata</taxon>
        <taxon>Arachnida</taxon>
        <taxon>Acari</taxon>
        <taxon>Parasitiformes</taxon>
        <taxon>Ixodida</taxon>
        <taxon>Ixodoidea</taxon>
        <taxon>Ixodidae</taxon>
        <taxon>Haemaphysalinae</taxon>
        <taxon>Haemaphysalis</taxon>
    </lineage>
</organism>
<feature type="region of interest" description="Disordered" evidence="1">
    <location>
        <begin position="366"/>
        <end position="389"/>
    </location>
</feature>
<sequence length="465" mass="49835">MKKRRVPYHAAWRRKISETTERLSLTFFRLAELLRASPRRLKVGAEMATTVHGAGPILDAFAARDPQGAKEAAHLAQTSGKRRTRAGCDALCLPPHPPPALPTELRRTVKTQQPLRRRRLLRLLGLQIAQRTLRGGLSGPCTVRAFLAPCLHCLPKLGRLFTHPSIARGPLRPFPTAGAPLGSLMCEGRLAGQVLSAPHTHTHARTRPTLAKNPGLGVLSWRCHGDCCCFLGPGIVCFREPWLFSFGRRARTRRVPTGGWVRAPGGRVRRLDALLAKQRHGRCCWAWRTELACPLEAAEETLCCLACGHCFCIPESVSSSFLPTSDDGSGRAGTPLGSSKTQQLHLQLQQRAAAAVAAASSAGGWPGGGDVKGGGLPQSATGGGVGGGGGASPDLSPLLVMNSLAQQQVQQLLQQQLLSPAQLQQILATQQQTFLFQQQASLARSSPSPPFVYSAAPGLRVGRVY</sequence>
<keyword evidence="3" id="KW-1185">Reference proteome</keyword>
<name>A0A9J6FML4_HAELO</name>
<reference evidence="2 3" key="1">
    <citation type="journal article" date="2020" name="Cell">
        <title>Large-Scale Comparative Analyses of Tick Genomes Elucidate Their Genetic Diversity and Vector Capacities.</title>
        <authorList>
            <consortium name="Tick Genome and Microbiome Consortium (TIGMIC)"/>
            <person name="Jia N."/>
            <person name="Wang J."/>
            <person name="Shi W."/>
            <person name="Du L."/>
            <person name="Sun Y."/>
            <person name="Zhan W."/>
            <person name="Jiang J.F."/>
            <person name="Wang Q."/>
            <person name="Zhang B."/>
            <person name="Ji P."/>
            <person name="Bell-Sakyi L."/>
            <person name="Cui X.M."/>
            <person name="Yuan T.T."/>
            <person name="Jiang B.G."/>
            <person name="Yang W.F."/>
            <person name="Lam T.T."/>
            <person name="Chang Q.C."/>
            <person name="Ding S.J."/>
            <person name="Wang X.J."/>
            <person name="Zhu J.G."/>
            <person name="Ruan X.D."/>
            <person name="Zhao L."/>
            <person name="Wei J.T."/>
            <person name="Ye R.Z."/>
            <person name="Que T.C."/>
            <person name="Du C.H."/>
            <person name="Zhou Y.H."/>
            <person name="Cheng J.X."/>
            <person name="Dai P.F."/>
            <person name="Guo W.B."/>
            <person name="Han X.H."/>
            <person name="Huang E.J."/>
            <person name="Li L.F."/>
            <person name="Wei W."/>
            <person name="Gao Y.C."/>
            <person name="Liu J.Z."/>
            <person name="Shao H.Z."/>
            <person name="Wang X."/>
            <person name="Wang C.C."/>
            <person name="Yang T.C."/>
            <person name="Huo Q.B."/>
            <person name="Li W."/>
            <person name="Chen H.Y."/>
            <person name="Chen S.E."/>
            <person name="Zhou L.G."/>
            <person name="Ni X.B."/>
            <person name="Tian J.H."/>
            <person name="Sheng Y."/>
            <person name="Liu T."/>
            <person name="Pan Y.S."/>
            <person name="Xia L.Y."/>
            <person name="Li J."/>
            <person name="Zhao F."/>
            <person name="Cao W.C."/>
        </authorList>
    </citation>
    <scope>NUCLEOTIDE SEQUENCE [LARGE SCALE GENOMIC DNA]</scope>
    <source>
        <strain evidence="2">HaeL-2018</strain>
    </source>
</reference>
<evidence type="ECO:0000313" key="3">
    <source>
        <dbReference type="Proteomes" id="UP000821853"/>
    </source>
</evidence>
<dbReference type="EMBL" id="JABSTR010000002">
    <property type="protein sequence ID" value="KAH9364099.1"/>
    <property type="molecule type" value="Genomic_DNA"/>
</dbReference>
<comment type="caution">
    <text evidence="2">The sequence shown here is derived from an EMBL/GenBank/DDBJ whole genome shotgun (WGS) entry which is preliminary data.</text>
</comment>
<evidence type="ECO:0000313" key="2">
    <source>
        <dbReference type="EMBL" id="KAH9364099.1"/>
    </source>
</evidence>
<evidence type="ECO:0000256" key="1">
    <source>
        <dbReference type="SAM" id="MobiDB-lite"/>
    </source>
</evidence>